<dbReference type="KEGG" id="tot:TOT_020000502"/>
<evidence type="ECO:0000313" key="2">
    <source>
        <dbReference type="Proteomes" id="UP000003786"/>
    </source>
</evidence>
<organism evidence="1 2">
    <name type="scientific">Theileria orientalis strain Shintoku</name>
    <dbReference type="NCBI Taxonomy" id="869250"/>
    <lineage>
        <taxon>Eukaryota</taxon>
        <taxon>Sar</taxon>
        <taxon>Alveolata</taxon>
        <taxon>Apicomplexa</taxon>
        <taxon>Aconoidasida</taxon>
        <taxon>Piroplasmida</taxon>
        <taxon>Theileriidae</taxon>
        <taxon>Theileria</taxon>
    </lineage>
</organism>
<evidence type="ECO:0000313" key="1">
    <source>
        <dbReference type="EMBL" id="BAM40241.1"/>
    </source>
</evidence>
<gene>
    <name evidence="1" type="ORF">TOT_020000502</name>
</gene>
<dbReference type="EMBL" id="AP011947">
    <property type="protein sequence ID" value="BAM40241.1"/>
    <property type="molecule type" value="Genomic_DNA"/>
</dbReference>
<dbReference type="Proteomes" id="UP000003786">
    <property type="component" value="Chromosome 2"/>
</dbReference>
<protein>
    <submittedName>
        <fullName evidence="1">Uncharacterized protein</fullName>
    </submittedName>
</protein>
<keyword evidence="2" id="KW-1185">Reference proteome</keyword>
<sequence length="43" mass="5341">MKFSCKTTTPFYIISFKKEKQKIKFFLKFDQTMKLQTWKKTEN</sequence>
<dbReference type="AlphaFoldDB" id="J4C3D3"/>
<reference evidence="1 2" key="1">
    <citation type="journal article" date="2012" name="MBio">
        <title>Comparative genome analysis of three eukaryotic parasites with differing abilities to transform leukocytes reveals key mediators of Theileria-induced leukocyte transformation.</title>
        <authorList>
            <person name="Hayashida K."/>
            <person name="Hara Y."/>
            <person name="Abe T."/>
            <person name="Yamasaki C."/>
            <person name="Toyoda A."/>
            <person name="Kosuge T."/>
            <person name="Suzuki Y."/>
            <person name="Sato Y."/>
            <person name="Kawashima S."/>
            <person name="Katayama T."/>
            <person name="Wakaguri H."/>
            <person name="Inoue N."/>
            <person name="Homma K."/>
            <person name="Tada-Umezaki M."/>
            <person name="Yagi Y."/>
            <person name="Fujii Y."/>
            <person name="Habara T."/>
            <person name="Kanehisa M."/>
            <person name="Watanabe H."/>
            <person name="Ito K."/>
            <person name="Gojobori T."/>
            <person name="Sugawara H."/>
            <person name="Imanishi T."/>
            <person name="Weir W."/>
            <person name="Gardner M."/>
            <person name="Pain A."/>
            <person name="Shiels B."/>
            <person name="Hattori M."/>
            <person name="Nene V."/>
            <person name="Sugimoto C."/>
        </authorList>
    </citation>
    <scope>NUCLEOTIDE SEQUENCE [LARGE SCALE GENOMIC DNA]</scope>
    <source>
        <strain evidence="1 2">Shintoku</strain>
    </source>
</reference>
<accession>J4C3D3</accession>
<dbReference type="VEuPathDB" id="PiroplasmaDB:TOT_020000502"/>
<proteinExistence type="predicted"/>
<name>J4C3D3_THEOR</name>
<dbReference type="GeneID" id="20714645"/>
<dbReference type="RefSeq" id="XP_009690542.1">
    <property type="nucleotide sequence ID" value="XM_009692247.1"/>
</dbReference>